<dbReference type="Proteomes" id="UP000289316">
    <property type="component" value="Unassembled WGS sequence"/>
</dbReference>
<dbReference type="EMBL" id="SRYK01000011">
    <property type="protein sequence ID" value="TGY56244.1"/>
    <property type="molecule type" value="Genomic_DNA"/>
</dbReference>
<dbReference type="AlphaFoldDB" id="A0A2Z4VXR4"/>
<dbReference type="KEGG" id="lmur:CPS94_08355"/>
<dbReference type="EMBL" id="QZFR01000010">
    <property type="protein sequence ID" value="RXV75110.1"/>
    <property type="molecule type" value="Genomic_DNA"/>
</dbReference>
<evidence type="ECO:0000313" key="7">
    <source>
        <dbReference type="Proteomes" id="UP000250153"/>
    </source>
</evidence>
<evidence type="ECO:0008006" key="11">
    <source>
        <dbReference type="Google" id="ProtNLM"/>
    </source>
</evidence>
<dbReference type="GeneID" id="48467155"/>
<evidence type="ECO:0000313" key="3">
    <source>
        <dbReference type="EMBL" id="QIA89168.1"/>
    </source>
</evidence>
<dbReference type="RefSeq" id="WP_039936185.1">
    <property type="nucleotide sequence ID" value="NZ_CABIVU010000004.1"/>
</dbReference>
<evidence type="ECO:0000313" key="8">
    <source>
        <dbReference type="Proteomes" id="UP000289316"/>
    </source>
</evidence>
<evidence type="ECO:0000313" key="4">
    <source>
        <dbReference type="EMBL" id="RXV75110.1"/>
    </source>
</evidence>
<dbReference type="Proteomes" id="UP000463931">
    <property type="component" value="Chromosome"/>
</dbReference>
<evidence type="ECO:0000313" key="10">
    <source>
        <dbReference type="Proteomes" id="UP000463931"/>
    </source>
</evidence>
<reference evidence="5 9" key="4">
    <citation type="submission" date="2019-04" db="EMBL/GenBank/DDBJ databases">
        <title>Microbes associate with the intestines of laboratory mice.</title>
        <authorList>
            <person name="Navarre W."/>
            <person name="Wong E."/>
            <person name="Huang K."/>
            <person name="Tropini C."/>
            <person name="Ng K."/>
            <person name="Yu B."/>
        </authorList>
    </citation>
    <scope>NUCLEOTIDE SEQUENCE [LARGE SCALE GENOMIC DNA]</scope>
    <source>
        <strain evidence="5 9">NM26_J9</strain>
    </source>
</reference>
<reference evidence="3 10" key="3">
    <citation type="journal article" date="2019" name="Nat. Med.">
        <title>Preventing dysbiosis of the neonatal mouse intestinal microbiome protects against late-onset sepsis.</title>
        <authorList>
            <person name="Singer J.R."/>
            <person name="Blosser E.G."/>
            <person name="Zindl C.L."/>
            <person name="Silberger D.J."/>
            <person name="Conlan S."/>
            <person name="Laufer V.A."/>
            <person name="DiToro D."/>
            <person name="Deming C."/>
            <person name="Kumar R."/>
            <person name="Morrow C.D."/>
            <person name="Segre J.A."/>
            <person name="Gray M.J."/>
            <person name="Randolph D.A."/>
            <person name="Weaver C.T."/>
        </authorList>
    </citation>
    <scope>NUCLEOTIDE SEQUENCE [LARGE SCALE GENOMIC DNA]</scope>
    <source>
        <strain evidence="3 10">V10</strain>
    </source>
</reference>
<dbReference type="Proteomes" id="UP000250153">
    <property type="component" value="Chromosome"/>
</dbReference>
<keyword evidence="6" id="KW-1185">Reference proteome</keyword>
<evidence type="ECO:0000313" key="9">
    <source>
        <dbReference type="Proteomes" id="UP000306855"/>
    </source>
</evidence>
<dbReference type="EMBL" id="CP040852">
    <property type="protein sequence ID" value="QIA89168.1"/>
    <property type="molecule type" value="Genomic_DNA"/>
</dbReference>
<dbReference type="OrthoDB" id="9905804at2"/>
<dbReference type="EMBL" id="CP023565">
    <property type="protein sequence ID" value="AWZ38930.1"/>
    <property type="molecule type" value="Genomic_DNA"/>
</dbReference>
<dbReference type="EMBL" id="CP023566">
    <property type="protein sequence ID" value="AWZ39900.1"/>
    <property type="molecule type" value="Genomic_DNA"/>
</dbReference>
<proteinExistence type="predicted"/>
<accession>A0A2Z4VXR4</accession>
<gene>
    <name evidence="2" type="ORF">CPQ89_02020</name>
    <name evidence="1" type="ORF">CPS94_08355</name>
    <name evidence="4" type="ORF">D6C19_02505</name>
    <name evidence="5" type="ORF">E5340_03625</name>
    <name evidence="3" type="ORF">FEE40_02650</name>
</gene>
<protein>
    <recommendedName>
        <fullName evidence="11">Bacteriocin immunity protein</fullName>
    </recommendedName>
</protein>
<evidence type="ECO:0000313" key="5">
    <source>
        <dbReference type="EMBL" id="TGY56244.1"/>
    </source>
</evidence>
<dbReference type="InterPro" id="IPR053739">
    <property type="entry name" value="Bact_Immunity_Domain_sf"/>
</dbReference>
<organism evidence="5 9">
    <name type="scientific">Ligilactobacillus murinus</name>
    <dbReference type="NCBI Taxonomy" id="1622"/>
    <lineage>
        <taxon>Bacteria</taxon>
        <taxon>Bacillati</taxon>
        <taxon>Bacillota</taxon>
        <taxon>Bacilli</taxon>
        <taxon>Lactobacillales</taxon>
        <taxon>Lactobacillaceae</taxon>
        <taxon>Ligilactobacillus</taxon>
    </lineage>
</organism>
<reference evidence="4 8" key="2">
    <citation type="submission" date="2018-09" db="EMBL/GenBank/DDBJ databases">
        <title>Murine metabolic-syndrome-specific gut microbial biobank.</title>
        <authorList>
            <person name="Liu C."/>
        </authorList>
    </citation>
    <scope>NUCLEOTIDE SEQUENCE [LARGE SCALE GENOMIC DNA]</scope>
    <source>
        <strain evidence="4 8">C-30</strain>
    </source>
</reference>
<evidence type="ECO:0000313" key="6">
    <source>
        <dbReference type="Proteomes" id="UP000250143"/>
    </source>
</evidence>
<dbReference type="Proteomes" id="UP000306855">
    <property type="component" value="Unassembled WGS sequence"/>
</dbReference>
<name>A0A2Z4VXR4_9LACO</name>
<dbReference type="Gene3D" id="1.20.1440.140">
    <property type="match status" value="1"/>
</dbReference>
<dbReference type="Proteomes" id="UP000250143">
    <property type="component" value="Chromosome"/>
</dbReference>
<evidence type="ECO:0000313" key="2">
    <source>
        <dbReference type="EMBL" id="AWZ39900.1"/>
    </source>
</evidence>
<reference evidence="6 7" key="1">
    <citation type="submission" date="2017-09" db="EMBL/GenBank/DDBJ databases">
        <title>Predominant Lactobacillus spp. isolated from feces of mice subjected to short-term calorie restriction.</title>
        <authorList>
            <person name="Zhang C."/>
            <person name="Zhao L."/>
            <person name="Pan F."/>
        </authorList>
    </citation>
    <scope>NUCLEOTIDE SEQUENCE [LARGE SCALE GENOMIC DNA]</scope>
    <source>
        <strain evidence="2 6">CR141</strain>
        <strain evidence="1 7">CR147</strain>
    </source>
</reference>
<sequence length="104" mass="12075">MLTVKKDDVLLLLKSFKYSLEADGFSNSDLNFIDIASEKIKNNYTIRTEVNVVYQNFFTLNLIEKKSLSKETKELLYQLKKISNSGSIWTKINDLMTTNTWLGR</sequence>
<evidence type="ECO:0000313" key="1">
    <source>
        <dbReference type="EMBL" id="AWZ38930.1"/>
    </source>
</evidence>